<organism evidence="1 2">
    <name type="scientific">Symbiodinium necroappetens</name>
    <dbReference type="NCBI Taxonomy" id="1628268"/>
    <lineage>
        <taxon>Eukaryota</taxon>
        <taxon>Sar</taxon>
        <taxon>Alveolata</taxon>
        <taxon>Dinophyceae</taxon>
        <taxon>Suessiales</taxon>
        <taxon>Symbiodiniaceae</taxon>
        <taxon>Symbiodinium</taxon>
    </lineage>
</organism>
<evidence type="ECO:0000313" key="1">
    <source>
        <dbReference type="EMBL" id="CAE7902920.1"/>
    </source>
</evidence>
<name>A0A813BES1_9DINO</name>
<dbReference type="InterPro" id="IPR012337">
    <property type="entry name" value="RNaseH-like_sf"/>
</dbReference>
<dbReference type="OrthoDB" id="416454at2759"/>
<evidence type="ECO:0008006" key="3">
    <source>
        <dbReference type="Google" id="ProtNLM"/>
    </source>
</evidence>
<evidence type="ECO:0000313" key="2">
    <source>
        <dbReference type="Proteomes" id="UP000601435"/>
    </source>
</evidence>
<dbReference type="AlphaFoldDB" id="A0A813BES1"/>
<sequence>MQAQDGRQLHGPLTKLVAVLAQVGWCILEPPQVLDHEGLQHNFVQMPMPLLRRLLEHAWLQYTARCHVHRKAMADLRGLDPALLRADTKRMSALDVARYASVRAGAFLFGHQHSQFDLTQTGLCEHCQVPDTVEHRICHCPLNRELRDGYQWAVDRWGTLPKSLTHHLLPAANPFLPALRRCLHQIVDTTGVFFCSGFGLGWQQLFTDGACTQHVHPDFALAGWGLVHAQHHTAVACGMLPGILQSAPRAEITAMTSAARWALQTGLPCMVWTDALNVANGVAAVQSGGTMNEDEDADLWSPLTGLLSQLEPSRFLVRHTPSHLDTQLTEGPFEDWLAGYNGHADVLAGIATRNRPQLLVEAFEAASSYYQDTLELLRAFRSIFFGIADKRQTARGRTTAAEGDTWEPRVPTPCTVPRRLEIEATLPLNWSQTLATIRSDFPVDFVRSICEFIFQQDASATEAYELSWLELVFALHLEDRAQYPVSGPDGKWCSASLLAFRPPAPTVAGRLSIIRKAMRPVLHGLNLQSLMVQGIDRSDFGIGFRLDGLVVGVDSELFLRARASLGRFVQGRSVGTKAALARPI</sequence>
<dbReference type="Gene3D" id="3.30.420.10">
    <property type="entry name" value="Ribonuclease H-like superfamily/Ribonuclease H"/>
    <property type="match status" value="1"/>
</dbReference>
<accession>A0A813BES1</accession>
<protein>
    <recommendedName>
        <fullName evidence="3">RNase H type-1 domain-containing protein</fullName>
    </recommendedName>
</protein>
<proteinExistence type="predicted"/>
<dbReference type="Proteomes" id="UP000601435">
    <property type="component" value="Unassembled WGS sequence"/>
</dbReference>
<comment type="caution">
    <text evidence="1">The sequence shown here is derived from an EMBL/GenBank/DDBJ whole genome shotgun (WGS) entry which is preliminary data.</text>
</comment>
<dbReference type="EMBL" id="CAJNJA010071084">
    <property type="protein sequence ID" value="CAE7902920.1"/>
    <property type="molecule type" value="Genomic_DNA"/>
</dbReference>
<dbReference type="InterPro" id="IPR036397">
    <property type="entry name" value="RNaseH_sf"/>
</dbReference>
<reference evidence="1" key="1">
    <citation type="submission" date="2021-02" db="EMBL/GenBank/DDBJ databases">
        <authorList>
            <person name="Dougan E. K."/>
            <person name="Rhodes N."/>
            <person name="Thang M."/>
            <person name="Chan C."/>
        </authorList>
    </citation>
    <scope>NUCLEOTIDE SEQUENCE</scope>
</reference>
<gene>
    <name evidence="1" type="ORF">SNEC2469_LOCUS30440</name>
</gene>
<keyword evidence="2" id="KW-1185">Reference proteome</keyword>
<dbReference type="GO" id="GO:0003676">
    <property type="term" value="F:nucleic acid binding"/>
    <property type="evidence" value="ECO:0007669"/>
    <property type="project" value="InterPro"/>
</dbReference>
<dbReference type="SUPFAM" id="SSF53098">
    <property type="entry name" value="Ribonuclease H-like"/>
    <property type="match status" value="1"/>
</dbReference>